<accession>A0A7G9Z225</accession>
<proteinExistence type="predicted"/>
<organism evidence="1">
    <name type="scientific">Candidatus Methanophaga sp. ANME-1 ERB7</name>
    <dbReference type="NCBI Taxonomy" id="2759913"/>
    <lineage>
        <taxon>Archaea</taxon>
        <taxon>Methanobacteriati</taxon>
        <taxon>Methanobacteriota</taxon>
        <taxon>Stenosarchaea group</taxon>
        <taxon>Methanomicrobia</taxon>
        <taxon>Candidatus Methanophagales</taxon>
        <taxon>Candidatus Methanophagaceae</taxon>
        <taxon>Candidatus Methanophaga</taxon>
    </lineage>
</organism>
<sequence>MNAFFNLLSLISLTNSCNSGIIAKFLSLSHLHALNQIGIIFFPCSSFSFSRIVCIKLVFPTPHSPNIPMVNGDLESTIMSTNASA</sequence>
<reference evidence="1" key="1">
    <citation type="submission" date="2020-06" db="EMBL/GenBank/DDBJ databases">
        <title>Unique genomic features of the anaerobic methanotrophic archaea.</title>
        <authorList>
            <person name="Chadwick G.L."/>
            <person name="Skennerton C.T."/>
            <person name="Laso-Perez R."/>
            <person name="Leu A.O."/>
            <person name="Speth D.R."/>
            <person name="Yu H."/>
            <person name="Morgan-Lang C."/>
            <person name="Hatzenpichler R."/>
            <person name="Goudeau D."/>
            <person name="Malmstrom R."/>
            <person name="Brazelton W.J."/>
            <person name="Woyke T."/>
            <person name="Hallam S.J."/>
            <person name="Tyson G.W."/>
            <person name="Wegener G."/>
            <person name="Boetius A."/>
            <person name="Orphan V."/>
        </authorList>
    </citation>
    <scope>NUCLEOTIDE SEQUENCE</scope>
</reference>
<protein>
    <submittedName>
        <fullName evidence="1">Uncharacterized protein</fullName>
    </submittedName>
</protein>
<name>A0A7G9Z225_9EURY</name>
<dbReference type="AlphaFoldDB" id="A0A7G9Z225"/>
<dbReference type="EMBL" id="MT631575">
    <property type="protein sequence ID" value="QNO54309.1"/>
    <property type="molecule type" value="Genomic_DNA"/>
</dbReference>
<gene>
    <name evidence="1" type="ORF">MAAFGJEL_00001</name>
</gene>
<evidence type="ECO:0000313" key="1">
    <source>
        <dbReference type="EMBL" id="QNO54309.1"/>
    </source>
</evidence>